<sequence length="495" mass="54115">MHRYNPLPTSSANAGHIQGGAQDRESSLSGSDTTYTNYAADNHDDIEDDPHLALTSQTLNPDGTPKRPMNAFMIFARRRRPQISSENQMMRTGEISKILSKEWTSMDMKDKKFYLDQAKKLKDNFNSKYPDYVYRRRPNNTRRKRKSDNDQASPTEGGDDDASYEETSPVEAEYSLEQAGGYYQRSHNSSSSSGGYEHDPMVAQQASSSYPYPPNYPAHLGHQTSRAPGIPGPIDTSLSVPPLNAMRMPGLNESASSPHGYSYNPYQPHASSPVSPSQSQSVQGAWDSSRVSGRPDQGRSSWSSLPALDTSMSRQRSNAESSAMSARSDVFSPQVPHRPWSSSASSTASSSSGGASGTHHHLNSPFPTLASSFHPAFSPDQRNADILPSPTSLSGGAADFLSATSRGMPSTGRHGTQEHVAFSQSQTLPPPTPTAYPTNNQWNSQYSRSDTNYDQRQPPLTTYPIPHSTSNTSPPPSAAGPASYMHQWDRKYEGR</sequence>
<name>A0AAW0G7C1_9APHY</name>
<dbReference type="GO" id="GO:0001228">
    <property type="term" value="F:DNA-binding transcription activator activity, RNA polymerase II-specific"/>
    <property type="evidence" value="ECO:0007669"/>
    <property type="project" value="TreeGrafter"/>
</dbReference>
<evidence type="ECO:0000313" key="6">
    <source>
        <dbReference type="EMBL" id="KAK7688312.1"/>
    </source>
</evidence>
<dbReference type="PANTHER" id="PTHR10270">
    <property type="entry name" value="SOX TRANSCRIPTION FACTOR"/>
    <property type="match status" value="1"/>
</dbReference>
<dbReference type="SUPFAM" id="SSF47095">
    <property type="entry name" value="HMG-box"/>
    <property type="match status" value="1"/>
</dbReference>
<dbReference type="GO" id="GO:0005634">
    <property type="term" value="C:nucleus"/>
    <property type="evidence" value="ECO:0007669"/>
    <property type="project" value="UniProtKB-UniRule"/>
</dbReference>
<accession>A0AAW0G7C1</accession>
<feature type="compositionally biased region" description="Polar residues" evidence="4">
    <location>
        <begin position="298"/>
        <end position="325"/>
    </location>
</feature>
<keyword evidence="1 3" id="KW-0238">DNA-binding</keyword>
<dbReference type="InterPro" id="IPR009071">
    <property type="entry name" value="HMG_box_dom"/>
</dbReference>
<feature type="region of interest" description="Disordered" evidence="4">
    <location>
        <begin position="129"/>
        <end position="170"/>
    </location>
</feature>
<dbReference type="Pfam" id="PF00505">
    <property type="entry name" value="HMG_box"/>
    <property type="match status" value="1"/>
</dbReference>
<dbReference type="GO" id="GO:0030154">
    <property type="term" value="P:cell differentiation"/>
    <property type="evidence" value="ECO:0007669"/>
    <property type="project" value="TreeGrafter"/>
</dbReference>
<feature type="compositionally biased region" description="Polar residues" evidence="4">
    <location>
        <begin position="439"/>
        <end position="460"/>
    </location>
</feature>
<dbReference type="Proteomes" id="UP001385951">
    <property type="component" value="Unassembled WGS sequence"/>
</dbReference>
<feature type="domain" description="HMG box" evidence="5">
    <location>
        <begin position="65"/>
        <end position="133"/>
    </location>
</feature>
<feature type="compositionally biased region" description="Basic residues" evidence="4">
    <location>
        <begin position="135"/>
        <end position="146"/>
    </location>
</feature>
<feature type="compositionally biased region" description="Low complexity" evidence="4">
    <location>
        <begin position="341"/>
        <end position="353"/>
    </location>
</feature>
<feature type="DNA-binding region" description="HMG box" evidence="3">
    <location>
        <begin position="65"/>
        <end position="133"/>
    </location>
</feature>
<feature type="compositionally biased region" description="Polar residues" evidence="4">
    <location>
        <begin position="27"/>
        <end position="39"/>
    </location>
</feature>
<feature type="region of interest" description="Disordered" evidence="4">
    <location>
        <begin position="1"/>
        <end position="68"/>
    </location>
</feature>
<proteinExistence type="predicted"/>
<keyword evidence="7" id="KW-1185">Reference proteome</keyword>
<evidence type="ECO:0000256" key="2">
    <source>
        <dbReference type="ARBA" id="ARBA00023163"/>
    </source>
</evidence>
<organism evidence="6 7">
    <name type="scientific">Cerrena zonata</name>
    <dbReference type="NCBI Taxonomy" id="2478898"/>
    <lineage>
        <taxon>Eukaryota</taxon>
        <taxon>Fungi</taxon>
        <taxon>Dikarya</taxon>
        <taxon>Basidiomycota</taxon>
        <taxon>Agaricomycotina</taxon>
        <taxon>Agaricomycetes</taxon>
        <taxon>Polyporales</taxon>
        <taxon>Cerrenaceae</taxon>
        <taxon>Cerrena</taxon>
    </lineage>
</organism>
<dbReference type="InterPro" id="IPR050140">
    <property type="entry name" value="SRY-related_HMG-box_TF-like"/>
</dbReference>
<dbReference type="PROSITE" id="PS50118">
    <property type="entry name" value="HMG_BOX_2"/>
    <property type="match status" value="1"/>
</dbReference>
<feature type="compositionally biased region" description="Low complexity" evidence="4">
    <location>
        <begin position="271"/>
        <end position="283"/>
    </location>
</feature>
<evidence type="ECO:0000256" key="3">
    <source>
        <dbReference type="PROSITE-ProRule" id="PRU00267"/>
    </source>
</evidence>
<dbReference type="InterPro" id="IPR036910">
    <property type="entry name" value="HMG_box_dom_sf"/>
</dbReference>
<keyword evidence="2" id="KW-0804">Transcription</keyword>
<dbReference type="AlphaFoldDB" id="A0AAW0G7C1"/>
<keyword evidence="3" id="KW-0539">Nucleus</keyword>
<dbReference type="PANTHER" id="PTHR10270:SF161">
    <property type="entry name" value="SEX-DETERMINING REGION Y PROTEIN"/>
    <property type="match status" value="1"/>
</dbReference>
<evidence type="ECO:0000256" key="1">
    <source>
        <dbReference type="ARBA" id="ARBA00023125"/>
    </source>
</evidence>
<evidence type="ECO:0000259" key="5">
    <source>
        <dbReference type="PROSITE" id="PS50118"/>
    </source>
</evidence>
<dbReference type="GO" id="GO:0000978">
    <property type="term" value="F:RNA polymerase II cis-regulatory region sequence-specific DNA binding"/>
    <property type="evidence" value="ECO:0007669"/>
    <property type="project" value="TreeGrafter"/>
</dbReference>
<dbReference type="Gene3D" id="1.10.30.10">
    <property type="entry name" value="High mobility group box domain"/>
    <property type="match status" value="1"/>
</dbReference>
<dbReference type="SMART" id="SM00398">
    <property type="entry name" value="HMG"/>
    <property type="match status" value="1"/>
</dbReference>
<reference evidence="6 7" key="1">
    <citation type="submission" date="2022-09" db="EMBL/GenBank/DDBJ databases">
        <authorList>
            <person name="Palmer J.M."/>
        </authorList>
    </citation>
    <scope>NUCLEOTIDE SEQUENCE [LARGE SCALE GENOMIC DNA]</scope>
    <source>
        <strain evidence="6 7">DSM 7382</strain>
    </source>
</reference>
<comment type="caution">
    <text evidence="6">The sequence shown here is derived from an EMBL/GenBank/DDBJ whole genome shotgun (WGS) entry which is preliminary data.</text>
</comment>
<evidence type="ECO:0000313" key="7">
    <source>
        <dbReference type="Proteomes" id="UP001385951"/>
    </source>
</evidence>
<protein>
    <recommendedName>
        <fullName evidence="5">HMG box domain-containing protein</fullName>
    </recommendedName>
</protein>
<dbReference type="EMBL" id="JASBNA010000011">
    <property type="protein sequence ID" value="KAK7688312.1"/>
    <property type="molecule type" value="Genomic_DNA"/>
</dbReference>
<evidence type="ECO:0000256" key="4">
    <source>
        <dbReference type="SAM" id="MobiDB-lite"/>
    </source>
</evidence>
<gene>
    <name evidence="6" type="ORF">QCA50_008683</name>
</gene>
<feature type="region of interest" description="Disordered" evidence="4">
    <location>
        <begin position="182"/>
        <end position="495"/>
    </location>
</feature>